<dbReference type="KEGG" id="mshg:MSG_03743"/>
<dbReference type="GO" id="GO:0016740">
    <property type="term" value="F:transferase activity"/>
    <property type="evidence" value="ECO:0007669"/>
    <property type="project" value="UniProtKB-KW"/>
</dbReference>
<organism evidence="3 4">
    <name type="scientific">Mycobacterium shigaense</name>
    <dbReference type="NCBI Taxonomy" id="722731"/>
    <lineage>
        <taxon>Bacteria</taxon>
        <taxon>Bacillati</taxon>
        <taxon>Actinomycetota</taxon>
        <taxon>Actinomycetes</taxon>
        <taxon>Mycobacteriales</taxon>
        <taxon>Mycobacteriaceae</taxon>
        <taxon>Mycobacterium</taxon>
        <taxon>Mycobacterium simiae complex</taxon>
    </lineage>
</organism>
<dbReference type="InterPro" id="IPR055492">
    <property type="entry name" value="DUF7064"/>
</dbReference>
<dbReference type="Pfam" id="PF23213">
    <property type="entry name" value="DUF7065"/>
    <property type="match status" value="1"/>
</dbReference>
<dbReference type="EMBL" id="AP018164">
    <property type="protein sequence ID" value="BAX93869.1"/>
    <property type="molecule type" value="Genomic_DNA"/>
</dbReference>
<dbReference type="SUPFAM" id="SSF159245">
    <property type="entry name" value="AttH-like"/>
    <property type="match status" value="1"/>
</dbReference>
<dbReference type="InterPro" id="IPR055493">
    <property type="entry name" value="DUF7065"/>
</dbReference>
<evidence type="ECO:0000313" key="4">
    <source>
        <dbReference type="Proteomes" id="UP000217736"/>
    </source>
</evidence>
<reference evidence="4" key="1">
    <citation type="submission" date="2017-06" db="EMBL/GenBank/DDBJ databases">
        <title>Complete Genome Sequence of Mycobacterium shigaense.</title>
        <authorList>
            <person name="Fukano H."/>
            <person name="Yoshida M."/>
            <person name="Kazumi Y."/>
            <person name="Ogura Y."/>
            <person name="Mitarai S."/>
            <person name="Hayashi T."/>
            <person name="Hoshino Y."/>
        </authorList>
    </citation>
    <scope>NUCLEOTIDE SEQUENCE [LARGE SCALE GENOMIC DNA]</scope>
    <source>
        <strain evidence="4">UN-152</strain>
    </source>
</reference>
<dbReference type="Pfam" id="PF23212">
    <property type="entry name" value="DUF7064"/>
    <property type="match status" value="1"/>
</dbReference>
<name>A0A1Z4ELM4_9MYCO</name>
<evidence type="ECO:0000313" key="3">
    <source>
        <dbReference type="EMBL" id="BAX93869.1"/>
    </source>
</evidence>
<dbReference type="AlphaFoldDB" id="A0A1Z4ELM4"/>
<feature type="domain" description="DUF7064" evidence="1">
    <location>
        <begin position="170"/>
        <end position="291"/>
    </location>
</feature>
<accession>A0A1Z4ELM4</accession>
<keyword evidence="3" id="KW-0808">Transferase</keyword>
<dbReference type="Proteomes" id="UP000217736">
    <property type="component" value="Chromosome"/>
</dbReference>
<proteinExistence type="predicted"/>
<evidence type="ECO:0000259" key="1">
    <source>
        <dbReference type="Pfam" id="PF23212"/>
    </source>
</evidence>
<feature type="domain" description="DUF7065" evidence="2">
    <location>
        <begin position="6"/>
        <end position="169"/>
    </location>
</feature>
<sequence>MAVIEPRDEDLHAPSGDRHWQESFYFNWADEGGRYFGLTRIGLNWYTEQANALVIVMENRKAALVHFSRVSLKGRSPGELFGRGLRVGAVTYSLEEPLHRWRLTLATASAFDLSWMAYTPAIDFHEHIDGPRIQEHFEQSGVVEGTMTVRGEQIKVRCLGQRDKSWGLRDWNGLEGWDWLVGQFGEDLAFNATWTDIHGQRVSTGYVFAGGRVRPIDRVKITYTWDKPHRPATAVVDMRDVDGQTYRIRGRALGGRVPLAASGLWIEETHTAWEWDIDGQSRVGHGVVEHAYHVGALGTLRRLHRVLPVVALALRGAK</sequence>
<evidence type="ECO:0000259" key="2">
    <source>
        <dbReference type="Pfam" id="PF23213"/>
    </source>
</evidence>
<protein>
    <submittedName>
        <fullName evidence="3">Phosphotransferase</fullName>
    </submittedName>
</protein>
<gene>
    <name evidence="3" type="ORF">MSG_03743</name>
</gene>
<keyword evidence="4" id="KW-1185">Reference proteome</keyword>